<reference evidence="2" key="1">
    <citation type="submission" date="2016-02" db="EMBL/GenBank/DDBJ databases">
        <authorList>
            <person name="Schultz-Johansen M."/>
            <person name="Glaring M.A."/>
            <person name="Bech P.K."/>
            <person name="Stougaard P."/>
        </authorList>
    </citation>
    <scope>NUCLEOTIDE SEQUENCE [LARGE SCALE GENOMIC DNA]</scope>
    <source>
        <strain evidence="2">S66</strain>
    </source>
</reference>
<dbReference type="STRING" id="1799789.AX660_13170"/>
<dbReference type="EMBL" id="LSNE01000005">
    <property type="protein sequence ID" value="KXI29106.1"/>
    <property type="molecule type" value="Genomic_DNA"/>
</dbReference>
<dbReference type="AlphaFoldDB" id="A0A136A1J9"/>
<gene>
    <name evidence="1" type="ORF">AX660_13170</name>
</gene>
<evidence type="ECO:0000313" key="2">
    <source>
        <dbReference type="Proteomes" id="UP000070299"/>
    </source>
</evidence>
<keyword evidence="2" id="KW-1185">Reference proteome</keyword>
<name>A0A136A1J9_9ALTE</name>
<proteinExistence type="predicted"/>
<dbReference type="Proteomes" id="UP000070299">
    <property type="component" value="Unassembled WGS sequence"/>
</dbReference>
<sequence>VIIILAVYLNEAEPSINSDKQCDLDSSLICRFKSANPQAMQVIVKFAKKVQVEEQNEVILILDPNVMVENIWVQGINMYMGKVAVFEKAAFDSKPFEINQRHLQFFLGSCSETKMRWQMVLQLKKVSRLSDIAQSETYFVNFKTEVF</sequence>
<feature type="non-terminal residue" evidence="1">
    <location>
        <position position="1"/>
    </location>
</feature>
<dbReference type="RefSeq" id="WP_068376150.1">
    <property type="nucleotide sequence ID" value="NZ_LSNE01000005.1"/>
</dbReference>
<comment type="caution">
    <text evidence="1">The sequence shown here is derived from an EMBL/GenBank/DDBJ whole genome shotgun (WGS) entry which is preliminary data.</text>
</comment>
<protein>
    <submittedName>
        <fullName evidence="1">Uncharacterized protein</fullName>
    </submittedName>
</protein>
<accession>A0A136A1J9</accession>
<evidence type="ECO:0000313" key="1">
    <source>
        <dbReference type="EMBL" id="KXI29106.1"/>
    </source>
</evidence>
<organism evidence="1 2">
    <name type="scientific">Paraglaciecola hydrolytica</name>
    <dbReference type="NCBI Taxonomy" id="1799789"/>
    <lineage>
        <taxon>Bacteria</taxon>
        <taxon>Pseudomonadati</taxon>
        <taxon>Pseudomonadota</taxon>
        <taxon>Gammaproteobacteria</taxon>
        <taxon>Alteromonadales</taxon>
        <taxon>Alteromonadaceae</taxon>
        <taxon>Paraglaciecola</taxon>
    </lineage>
</organism>